<name>A0ABN2RPZ2_9MICO</name>
<evidence type="ECO:0000313" key="10">
    <source>
        <dbReference type="Proteomes" id="UP001500013"/>
    </source>
</evidence>
<dbReference type="PANTHER" id="PTHR19271">
    <property type="entry name" value="CYTOCHROME B"/>
    <property type="match status" value="1"/>
</dbReference>
<dbReference type="EMBL" id="BAAAPU010000003">
    <property type="protein sequence ID" value="GAA1972828.1"/>
    <property type="molecule type" value="Genomic_DNA"/>
</dbReference>
<gene>
    <name evidence="9" type="ORF">GCM10009817_11250</name>
</gene>
<protein>
    <recommendedName>
        <fullName evidence="3">Cytochrome bc1 complex cytochrome b subunit</fullName>
        <ecNumber evidence="2">7.1.1.8</ecNumber>
    </recommendedName>
    <alternativeName>
        <fullName evidence="5">Cytochrome bc1 reductase complex subunit QcrB</fullName>
    </alternativeName>
</protein>
<reference evidence="9 10" key="1">
    <citation type="journal article" date="2019" name="Int. J. Syst. Evol. Microbiol.">
        <title>The Global Catalogue of Microorganisms (GCM) 10K type strain sequencing project: providing services to taxonomists for standard genome sequencing and annotation.</title>
        <authorList>
            <consortium name="The Broad Institute Genomics Platform"/>
            <consortium name="The Broad Institute Genome Sequencing Center for Infectious Disease"/>
            <person name="Wu L."/>
            <person name="Ma J."/>
        </authorList>
    </citation>
    <scope>NUCLEOTIDE SEQUENCE [LARGE SCALE GENOMIC DNA]</scope>
    <source>
        <strain evidence="9 10">JCM 15628</strain>
    </source>
</reference>
<evidence type="ECO:0000256" key="3">
    <source>
        <dbReference type="ARBA" id="ARBA00016116"/>
    </source>
</evidence>
<dbReference type="Proteomes" id="UP001500013">
    <property type="component" value="Unassembled WGS sequence"/>
</dbReference>
<evidence type="ECO:0000256" key="4">
    <source>
        <dbReference type="ARBA" id="ARBA00029351"/>
    </source>
</evidence>
<feature type="transmembrane region" description="Helical" evidence="7">
    <location>
        <begin position="352"/>
        <end position="373"/>
    </location>
</feature>
<feature type="transmembrane region" description="Helical" evidence="7">
    <location>
        <begin position="393"/>
        <end position="413"/>
    </location>
</feature>
<feature type="domain" description="Cytochrome b/b6 N-terminal region profile" evidence="8">
    <location>
        <begin position="33"/>
        <end position="259"/>
    </location>
</feature>
<dbReference type="Gene3D" id="1.20.810.10">
    <property type="entry name" value="Cytochrome Bc1 Complex, Chain C"/>
    <property type="match status" value="1"/>
</dbReference>
<dbReference type="InterPro" id="IPR005797">
    <property type="entry name" value="Cyt_b/b6_N"/>
</dbReference>
<keyword evidence="7" id="KW-1133">Transmembrane helix</keyword>
<feature type="transmembrane region" description="Helical" evidence="7">
    <location>
        <begin position="202"/>
        <end position="220"/>
    </location>
</feature>
<comment type="caution">
    <text evidence="9">The sequence shown here is derived from an EMBL/GenBank/DDBJ whole genome shotgun (WGS) entry which is preliminary data.</text>
</comment>
<organism evidence="9 10">
    <name type="scientific">Terrabacter lapilli</name>
    <dbReference type="NCBI Taxonomy" id="436231"/>
    <lineage>
        <taxon>Bacteria</taxon>
        <taxon>Bacillati</taxon>
        <taxon>Actinomycetota</taxon>
        <taxon>Actinomycetes</taxon>
        <taxon>Micrococcales</taxon>
        <taxon>Intrasporangiaceae</taxon>
        <taxon>Terrabacter</taxon>
    </lineage>
</organism>
<dbReference type="RefSeq" id="WP_344059262.1">
    <property type="nucleotide sequence ID" value="NZ_BAAAPU010000003.1"/>
</dbReference>
<dbReference type="InterPro" id="IPR027387">
    <property type="entry name" value="Cytb/b6-like_sf"/>
</dbReference>
<keyword evidence="7" id="KW-0812">Transmembrane</keyword>
<feature type="transmembrane region" description="Helical" evidence="7">
    <location>
        <begin position="129"/>
        <end position="150"/>
    </location>
</feature>
<evidence type="ECO:0000259" key="8">
    <source>
        <dbReference type="PROSITE" id="PS51002"/>
    </source>
</evidence>
<keyword evidence="10" id="KW-1185">Reference proteome</keyword>
<sequence length="586" mass="64725">MSTIHESRPADALRAGDRQADERASAQKPLGGIAGWMDDRLGAAKGVSFLAKKVFPDHWSFMLGEIAMYSMIVCLLTGAFLTFWFVPSATPVVYDGSYVPLQGVTMSDAYRSTLGISFDIRGGLLIRQIHHWAALIFIVSVFVHMARVFFTGAFRKPREINWVFGTILSMLACIEGFAGYSLPDDLLSGTGIRAMNGFVQSVPIIGSYMAYFIFGGAFPGEAIIPRLYSAHVLLIPAILVGLFTAHILLVFVHKHTQFPGPGRTNRNVVGYPLLPVYIAKAGGFFFIVFGVIALISAVVTINPIWAYGPYDPSAITAGSQPDWYMGFADGALRLLPGWLEFETFGFTWSMNIFPGSILLLPIMWGIIGAYPFVESWVTGDKREHHLLDRPRNAPTRTAIGVAGISMYLVLFMAAGNDLMAIKLHLSINDITQVLRLLFFIAPPISFWITKRICLSLQRADRNKVLHGRETGTIWRYADGRFEEIHAPLTPEERWVLVQHEAPAPLQLSASKDANGVDNPVARKQRLRAKFSHFYFADRVPPATPAELEAAHHEHDHTAAPTGEHEAIEAAGAGQERETIKADKHHG</sequence>
<evidence type="ECO:0000256" key="6">
    <source>
        <dbReference type="SAM" id="MobiDB-lite"/>
    </source>
</evidence>
<feature type="transmembrane region" description="Helical" evidence="7">
    <location>
        <begin position="66"/>
        <end position="86"/>
    </location>
</feature>
<feature type="transmembrane region" description="Helical" evidence="7">
    <location>
        <begin position="273"/>
        <end position="299"/>
    </location>
</feature>
<dbReference type="InterPro" id="IPR016174">
    <property type="entry name" value="Di-haem_cyt_TM"/>
</dbReference>
<evidence type="ECO:0000256" key="1">
    <source>
        <dbReference type="ARBA" id="ARBA00001971"/>
    </source>
</evidence>
<comment type="catalytic activity">
    <reaction evidence="4">
        <text>a quinol + 2 Fe(III)-[cytochrome c](out) = a quinone + 2 Fe(II)-[cytochrome c](out) + 2 H(+)(out)</text>
        <dbReference type="Rhea" id="RHEA:11484"/>
        <dbReference type="Rhea" id="RHEA-COMP:10350"/>
        <dbReference type="Rhea" id="RHEA-COMP:14399"/>
        <dbReference type="ChEBI" id="CHEBI:15378"/>
        <dbReference type="ChEBI" id="CHEBI:24646"/>
        <dbReference type="ChEBI" id="CHEBI:29033"/>
        <dbReference type="ChEBI" id="CHEBI:29034"/>
        <dbReference type="ChEBI" id="CHEBI:132124"/>
        <dbReference type="EC" id="7.1.1.8"/>
    </reaction>
</comment>
<evidence type="ECO:0000256" key="2">
    <source>
        <dbReference type="ARBA" id="ARBA00012951"/>
    </source>
</evidence>
<proteinExistence type="predicted"/>
<evidence type="ECO:0000256" key="7">
    <source>
        <dbReference type="SAM" id="Phobius"/>
    </source>
</evidence>
<evidence type="ECO:0000256" key="5">
    <source>
        <dbReference type="ARBA" id="ARBA00029568"/>
    </source>
</evidence>
<feature type="transmembrane region" description="Helical" evidence="7">
    <location>
        <begin position="162"/>
        <end position="182"/>
    </location>
</feature>
<dbReference type="SUPFAM" id="SSF81342">
    <property type="entry name" value="Transmembrane di-heme cytochromes"/>
    <property type="match status" value="1"/>
</dbReference>
<dbReference type="PROSITE" id="PS51002">
    <property type="entry name" value="CYTB_NTER"/>
    <property type="match status" value="1"/>
</dbReference>
<comment type="cofactor">
    <cofactor evidence="1">
        <name>heme</name>
        <dbReference type="ChEBI" id="CHEBI:30413"/>
    </cofactor>
</comment>
<accession>A0ABN2RPZ2</accession>
<keyword evidence="7" id="KW-0472">Membrane</keyword>
<feature type="region of interest" description="Disordered" evidence="6">
    <location>
        <begin position="1"/>
        <end position="26"/>
    </location>
</feature>
<dbReference type="Pfam" id="PF13631">
    <property type="entry name" value="Cytochrom_B_N_2"/>
    <property type="match status" value="1"/>
</dbReference>
<feature type="compositionally biased region" description="Basic and acidic residues" evidence="6">
    <location>
        <begin position="1"/>
        <end position="25"/>
    </location>
</feature>
<dbReference type="PANTHER" id="PTHR19271:SF16">
    <property type="entry name" value="CYTOCHROME B"/>
    <property type="match status" value="1"/>
</dbReference>
<dbReference type="EC" id="7.1.1.8" evidence="2"/>
<feature type="transmembrane region" description="Helical" evidence="7">
    <location>
        <begin position="232"/>
        <end position="253"/>
    </location>
</feature>
<evidence type="ECO:0000313" key="9">
    <source>
        <dbReference type="EMBL" id="GAA1972828.1"/>
    </source>
</evidence>